<feature type="transmembrane region" description="Helical" evidence="8">
    <location>
        <begin position="363"/>
        <end position="383"/>
    </location>
</feature>
<protein>
    <submittedName>
        <fullName evidence="10">Iron ABC transporter permease</fullName>
    </submittedName>
</protein>
<feature type="domain" description="ABC transmembrane type-1" evidence="9">
    <location>
        <begin position="63"/>
        <end position="271"/>
    </location>
</feature>
<reference evidence="10" key="2">
    <citation type="journal article" date="2020" name="Microorganisms">
        <title>Osmotic Adaptation and Compatible Solute Biosynthesis of Phototrophic Bacteria as Revealed from Genome Analyses.</title>
        <authorList>
            <person name="Imhoff J.F."/>
            <person name="Rahn T."/>
            <person name="Kunzel S."/>
            <person name="Keller A."/>
            <person name="Neulinger S.C."/>
        </authorList>
    </citation>
    <scope>NUCLEOTIDE SEQUENCE</scope>
    <source>
        <strain evidence="10">DSM 9154</strain>
    </source>
</reference>
<feature type="transmembrane region" description="Helical" evidence="8">
    <location>
        <begin position="15"/>
        <end position="36"/>
    </location>
</feature>
<name>A0A934V058_9PROT</name>
<dbReference type="PANTHER" id="PTHR43357">
    <property type="entry name" value="INNER MEMBRANE ABC TRANSPORTER PERMEASE PROTEIN YDCV"/>
    <property type="match status" value="1"/>
</dbReference>
<evidence type="ECO:0000256" key="8">
    <source>
        <dbReference type="RuleBase" id="RU363032"/>
    </source>
</evidence>
<feature type="transmembrane region" description="Helical" evidence="8">
    <location>
        <begin position="144"/>
        <end position="166"/>
    </location>
</feature>
<dbReference type="Pfam" id="PF00528">
    <property type="entry name" value="BPD_transp_1"/>
    <property type="match status" value="2"/>
</dbReference>
<evidence type="ECO:0000256" key="7">
    <source>
        <dbReference type="ARBA" id="ARBA00023136"/>
    </source>
</evidence>
<comment type="similarity">
    <text evidence="8">Belongs to the binding-protein-dependent transport system permease family.</text>
</comment>
<keyword evidence="11" id="KW-1185">Reference proteome</keyword>
<comment type="caution">
    <text evidence="10">The sequence shown here is derived from an EMBL/GenBank/DDBJ whole genome shotgun (WGS) entry which is preliminary data.</text>
</comment>
<keyword evidence="7 8" id="KW-0472">Membrane</keyword>
<reference evidence="10" key="1">
    <citation type="submission" date="2017-08" db="EMBL/GenBank/DDBJ databases">
        <authorList>
            <person name="Imhoff J.F."/>
            <person name="Rahn T."/>
            <person name="Kuenzel S."/>
            <person name="Neulinger S.C."/>
        </authorList>
    </citation>
    <scope>NUCLEOTIDE SEQUENCE</scope>
    <source>
        <strain evidence="10">DSM 9154</strain>
    </source>
</reference>
<keyword evidence="2 8" id="KW-0813">Transport</keyword>
<feature type="transmembrane region" description="Helical" evidence="8">
    <location>
        <begin position="249"/>
        <end position="273"/>
    </location>
</feature>
<dbReference type="InterPro" id="IPR000515">
    <property type="entry name" value="MetI-like"/>
</dbReference>
<dbReference type="PROSITE" id="PS50928">
    <property type="entry name" value="ABC_TM1"/>
    <property type="match status" value="2"/>
</dbReference>
<dbReference type="Gene3D" id="1.10.3720.10">
    <property type="entry name" value="MetI-like"/>
    <property type="match status" value="2"/>
</dbReference>
<evidence type="ECO:0000313" key="11">
    <source>
        <dbReference type="Proteomes" id="UP000778970"/>
    </source>
</evidence>
<feature type="transmembrane region" description="Helical" evidence="8">
    <location>
        <begin position="100"/>
        <end position="119"/>
    </location>
</feature>
<evidence type="ECO:0000259" key="9">
    <source>
        <dbReference type="PROSITE" id="PS50928"/>
    </source>
</evidence>
<keyword evidence="5 8" id="KW-0812">Transmembrane</keyword>
<evidence type="ECO:0000256" key="2">
    <source>
        <dbReference type="ARBA" id="ARBA00022448"/>
    </source>
</evidence>
<dbReference type="GO" id="GO:0005886">
    <property type="term" value="C:plasma membrane"/>
    <property type="evidence" value="ECO:0007669"/>
    <property type="project" value="UniProtKB-SubCell"/>
</dbReference>
<dbReference type="SUPFAM" id="SSF161098">
    <property type="entry name" value="MetI-like"/>
    <property type="match status" value="2"/>
</dbReference>
<feature type="transmembrane region" description="Helical" evidence="8">
    <location>
        <begin position="476"/>
        <end position="497"/>
    </location>
</feature>
<dbReference type="PANTHER" id="PTHR43357:SF3">
    <property type="entry name" value="FE(3+)-TRANSPORT SYSTEM PERMEASE PROTEIN FBPB 2"/>
    <property type="match status" value="1"/>
</dbReference>
<dbReference type="InterPro" id="IPR035906">
    <property type="entry name" value="MetI-like_sf"/>
</dbReference>
<dbReference type="EMBL" id="NRRE01000022">
    <property type="protein sequence ID" value="MBK1697256.1"/>
    <property type="molecule type" value="Genomic_DNA"/>
</dbReference>
<dbReference type="RefSeq" id="WP_027288275.1">
    <property type="nucleotide sequence ID" value="NZ_NRRE01000022.1"/>
</dbReference>
<dbReference type="AlphaFoldDB" id="A0A934V058"/>
<evidence type="ECO:0000256" key="6">
    <source>
        <dbReference type="ARBA" id="ARBA00022989"/>
    </source>
</evidence>
<evidence type="ECO:0000256" key="3">
    <source>
        <dbReference type="ARBA" id="ARBA00022475"/>
    </source>
</evidence>
<evidence type="ECO:0000256" key="1">
    <source>
        <dbReference type="ARBA" id="ARBA00004429"/>
    </source>
</evidence>
<feature type="transmembrane region" description="Helical" evidence="8">
    <location>
        <begin position="536"/>
        <end position="555"/>
    </location>
</feature>
<dbReference type="Proteomes" id="UP000778970">
    <property type="component" value="Unassembled WGS sequence"/>
</dbReference>
<keyword evidence="6 8" id="KW-1133">Transmembrane helix</keyword>
<feature type="transmembrane region" description="Helical" evidence="8">
    <location>
        <begin position="204"/>
        <end position="229"/>
    </location>
</feature>
<feature type="transmembrane region" description="Helical" evidence="8">
    <location>
        <begin position="426"/>
        <end position="443"/>
    </location>
</feature>
<keyword evidence="3" id="KW-1003">Cell membrane</keyword>
<comment type="subcellular location">
    <subcellularLocation>
        <location evidence="1">Cell inner membrane</location>
        <topology evidence="1">Multi-pass membrane protein</topology>
    </subcellularLocation>
    <subcellularLocation>
        <location evidence="8">Cell membrane</location>
        <topology evidence="8">Multi-pass membrane protein</topology>
    </subcellularLocation>
</comment>
<evidence type="ECO:0000256" key="5">
    <source>
        <dbReference type="ARBA" id="ARBA00022692"/>
    </source>
</evidence>
<feature type="domain" description="ABC transmembrane type-1" evidence="9">
    <location>
        <begin position="357"/>
        <end position="555"/>
    </location>
</feature>
<keyword evidence="4" id="KW-0997">Cell inner membrane</keyword>
<dbReference type="GO" id="GO:0055085">
    <property type="term" value="P:transmembrane transport"/>
    <property type="evidence" value="ECO:0007669"/>
    <property type="project" value="InterPro"/>
</dbReference>
<evidence type="ECO:0000256" key="4">
    <source>
        <dbReference type="ARBA" id="ARBA00022519"/>
    </source>
</evidence>
<dbReference type="CDD" id="cd06261">
    <property type="entry name" value="TM_PBP2"/>
    <property type="match status" value="2"/>
</dbReference>
<organism evidence="10 11">
    <name type="scientific">Rhodovibrio salinarum</name>
    <dbReference type="NCBI Taxonomy" id="1087"/>
    <lineage>
        <taxon>Bacteria</taxon>
        <taxon>Pseudomonadati</taxon>
        <taxon>Pseudomonadota</taxon>
        <taxon>Alphaproteobacteria</taxon>
        <taxon>Rhodospirillales</taxon>
        <taxon>Rhodovibrionaceae</taxon>
        <taxon>Rhodovibrio</taxon>
    </lineage>
</organism>
<proteinExistence type="inferred from homology"/>
<sequence length="567" mass="59682">MTLHKARLIGEGRPLLYATAGLVVLLSVVPMLRLLVEAVWPSGGLSLQPLREVLSDSATWRATRHSLEVGIAGTLLATVIGSAAALLFTLSDIRAKGPLVFAFVLPLMIPPQIAALSWLQVFGPSSVLLKILGLAPPLGSPNPLYSRAGIVLLLGTHFAPLVFLSLRAGLRALPRDLVEAARASGARAPATVVRIVLPVMMPPLVAGVALTFVSCIGNFGIPALLGIPANYQVLTTLIFQRLATFGPDVLSQVAILSVLIGVIAGSGIAVQGWMLTRKDYRLSGGGGDGLPFALGRWRGWIEAAAWGYGLAVLVIPLLAMLCTALVVGYGVPLTVETATLDNFRFILFDHDASARAFRNSMSLSAAAALILVPLCVVLAYFLVLKRDPLARALNVAAEMPYALPGVVLAVAAILIFIQPLPLTGGTIYNTVWIILFAYVARFLTLELRPIIAGCHQLDPALEEAARMCGAGILRRLWSIVLPLLAPAATAGALLVFMQALNELTVSALLWSSGAETLGVVVYNLESGGFTTKATAVAVLAVAATVAVMLALTLLAGRLPRGTLPWQK</sequence>
<feature type="transmembrane region" description="Helical" evidence="8">
    <location>
        <begin position="305"/>
        <end position="331"/>
    </location>
</feature>
<gene>
    <name evidence="10" type="ORF">CKO21_08340</name>
</gene>
<feature type="transmembrane region" description="Helical" evidence="8">
    <location>
        <begin position="395"/>
        <end position="420"/>
    </location>
</feature>
<accession>A0A934V058</accession>
<feature type="transmembrane region" description="Helical" evidence="8">
    <location>
        <begin position="69"/>
        <end position="88"/>
    </location>
</feature>
<evidence type="ECO:0000313" key="10">
    <source>
        <dbReference type="EMBL" id="MBK1697256.1"/>
    </source>
</evidence>